<dbReference type="GO" id="GO:0016020">
    <property type="term" value="C:membrane"/>
    <property type="evidence" value="ECO:0007669"/>
    <property type="project" value="TreeGrafter"/>
</dbReference>
<dbReference type="Pfam" id="PF00561">
    <property type="entry name" value="Abhydrolase_1"/>
    <property type="match status" value="1"/>
</dbReference>
<evidence type="ECO:0000259" key="1">
    <source>
        <dbReference type="Pfam" id="PF00561"/>
    </source>
</evidence>
<dbReference type="GO" id="GO:0047372">
    <property type="term" value="F:monoacylglycerol lipase activity"/>
    <property type="evidence" value="ECO:0007669"/>
    <property type="project" value="TreeGrafter"/>
</dbReference>
<dbReference type="GeneID" id="31019794"/>
<dbReference type="PANTHER" id="PTHR43798">
    <property type="entry name" value="MONOACYLGLYCEROL LIPASE"/>
    <property type="match status" value="1"/>
</dbReference>
<dbReference type="GO" id="GO:0046464">
    <property type="term" value="P:acylglycerol catabolic process"/>
    <property type="evidence" value="ECO:0007669"/>
    <property type="project" value="TreeGrafter"/>
</dbReference>
<keyword evidence="3" id="KW-1185">Reference proteome</keyword>
<comment type="caution">
    <text evidence="2">The sequence shown here is derived from an EMBL/GenBank/DDBJ whole genome shotgun (WGS) entry which is preliminary data.</text>
</comment>
<dbReference type="SUPFAM" id="SSF53474">
    <property type="entry name" value="alpha/beta-Hydrolases"/>
    <property type="match status" value="1"/>
</dbReference>
<dbReference type="EMBL" id="MNUE01000083">
    <property type="protein sequence ID" value="OJD29351.1"/>
    <property type="molecule type" value="Genomic_DNA"/>
</dbReference>
<accession>A0A1J9RLG3</accession>
<proteinExistence type="predicted"/>
<sequence length="344" mass="37341">MDPFTKKTFTTARGLAYAFYDSSPNAPHSASLPTILLLHGYPDSARIWSEVAPRLLPLRARIIVPDLLGYGDTDKPTDPAAYDSESMAGDVAELLAATAPGRCVAVGHDWGSFLAQRLHLWHPHAVAGLAMVNVAYMAPFPTRLDLAALDPRWSYWGFYAGDGDAAAVCAAHAASLWCAIHAASDDVRRALYSAPGALRRFLEADGACEVRAYGRLPAHRDPRAEWLARMRAGGFEGPLCWYKAVVGGFTPAVEAELAGRDPGRLVVRVPALFVGATGDQICSPDAIREPWARGLLPDLQIKMIDGFHRPMLENPEQLALFVAHWLIEKLGFPPGFAPDMYTGL</sequence>
<organism evidence="2 3">
    <name type="scientific">Diplodia corticola</name>
    <dbReference type="NCBI Taxonomy" id="236234"/>
    <lineage>
        <taxon>Eukaryota</taxon>
        <taxon>Fungi</taxon>
        <taxon>Dikarya</taxon>
        <taxon>Ascomycota</taxon>
        <taxon>Pezizomycotina</taxon>
        <taxon>Dothideomycetes</taxon>
        <taxon>Dothideomycetes incertae sedis</taxon>
        <taxon>Botryosphaeriales</taxon>
        <taxon>Botryosphaeriaceae</taxon>
        <taxon>Diplodia</taxon>
    </lineage>
</organism>
<dbReference type="InterPro" id="IPR050266">
    <property type="entry name" value="AB_hydrolase_sf"/>
</dbReference>
<dbReference type="InterPro" id="IPR000073">
    <property type="entry name" value="AB_hydrolase_1"/>
</dbReference>
<protein>
    <submittedName>
        <fullName evidence="2">Alpha beta hydrolase fold-1 protein</fullName>
    </submittedName>
</protein>
<dbReference type="Gene3D" id="3.40.50.1820">
    <property type="entry name" value="alpha/beta hydrolase"/>
    <property type="match status" value="1"/>
</dbReference>
<name>A0A1J9RLG3_9PEZI</name>
<dbReference type="InterPro" id="IPR029058">
    <property type="entry name" value="AB_hydrolase_fold"/>
</dbReference>
<dbReference type="PRINTS" id="PR00412">
    <property type="entry name" value="EPOXHYDRLASE"/>
</dbReference>
<evidence type="ECO:0000313" key="3">
    <source>
        <dbReference type="Proteomes" id="UP000183809"/>
    </source>
</evidence>
<evidence type="ECO:0000313" key="2">
    <source>
        <dbReference type="EMBL" id="OJD29351.1"/>
    </source>
</evidence>
<dbReference type="Proteomes" id="UP000183809">
    <property type="component" value="Unassembled WGS sequence"/>
</dbReference>
<dbReference type="STRING" id="236234.A0A1J9RLG3"/>
<dbReference type="InterPro" id="IPR000639">
    <property type="entry name" value="Epox_hydrolase-like"/>
</dbReference>
<dbReference type="AlphaFoldDB" id="A0A1J9RLG3"/>
<gene>
    <name evidence="2" type="ORF">BKCO1_8300036</name>
</gene>
<keyword evidence="2" id="KW-0378">Hydrolase</keyword>
<feature type="domain" description="AB hydrolase-1" evidence="1">
    <location>
        <begin position="33"/>
        <end position="315"/>
    </location>
</feature>
<dbReference type="OrthoDB" id="408373at2759"/>
<dbReference type="RefSeq" id="XP_020125611.1">
    <property type="nucleotide sequence ID" value="XM_020279531.1"/>
</dbReference>
<reference evidence="2 3" key="1">
    <citation type="submission" date="2016-10" db="EMBL/GenBank/DDBJ databases">
        <title>Proteomics and genomics reveal pathogen-plant mechanisms compatible with a hemibiotrophic lifestyle of Diplodia corticola.</title>
        <authorList>
            <person name="Fernandes I."/>
            <person name="De Jonge R."/>
            <person name="Van De Peer Y."/>
            <person name="Devreese B."/>
            <person name="Alves A."/>
            <person name="Esteves A.C."/>
        </authorList>
    </citation>
    <scope>NUCLEOTIDE SEQUENCE [LARGE SCALE GENOMIC DNA]</scope>
    <source>
        <strain evidence="2 3">CBS 112549</strain>
    </source>
</reference>
<dbReference type="PANTHER" id="PTHR43798:SF33">
    <property type="entry name" value="HYDROLASE, PUTATIVE (AFU_ORTHOLOGUE AFUA_2G14860)-RELATED"/>
    <property type="match status" value="1"/>
</dbReference>